<feature type="domain" description="Laminin G" evidence="6">
    <location>
        <begin position="1334"/>
        <end position="1528"/>
    </location>
</feature>
<dbReference type="Gene3D" id="2.60.120.200">
    <property type="match status" value="6"/>
</dbReference>
<feature type="domain" description="EGF-like" evidence="7">
    <location>
        <begin position="1046"/>
        <end position="1083"/>
    </location>
</feature>
<keyword evidence="5" id="KW-0732">Signal</keyword>
<name>A0A4Y2NGH0_ARAVE</name>
<dbReference type="OrthoDB" id="5989513at2759"/>
<dbReference type="PANTHER" id="PTHR15036">
    <property type="entry name" value="PIKACHURIN-LIKE PROTEIN"/>
    <property type="match status" value="1"/>
</dbReference>
<comment type="caution">
    <text evidence="8">The sequence shown here is derived from an EMBL/GenBank/DDBJ whole genome shotgun (WGS) entry which is preliminary data.</text>
</comment>
<dbReference type="Pfam" id="PF02210">
    <property type="entry name" value="Laminin_G_2"/>
    <property type="match status" value="5"/>
</dbReference>
<keyword evidence="4" id="KW-1133">Transmembrane helix</keyword>
<dbReference type="GO" id="GO:0005509">
    <property type="term" value="F:calcium ion binding"/>
    <property type="evidence" value="ECO:0007669"/>
    <property type="project" value="InterPro"/>
</dbReference>
<evidence type="ECO:0000256" key="5">
    <source>
        <dbReference type="SAM" id="SignalP"/>
    </source>
</evidence>
<dbReference type="CDD" id="cd00054">
    <property type="entry name" value="EGF_CA"/>
    <property type="match status" value="3"/>
</dbReference>
<keyword evidence="1 2" id="KW-1015">Disulfide bond</keyword>
<comment type="caution">
    <text evidence="2">Lacks conserved residue(s) required for the propagation of feature annotation.</text>
</comment>
<feature type="domain" description="Laminin G" evidence="6">
    <location>
        <begin position="34"/>
        <end position="226"/>
    </location>
</feature>
<feature type="domain" description="Laminin G" evidence="6">
    <location>
        <begin position="874"/>
        <end position="1045"/>
    </location>
</feature>
<evidence type="ECO:0000256" key="2">
    <source>
        <dbReference type="PROSITE-ProRule" id="PRU00076"/>
    </source>
</evidence>
<dbReference type="SMART" id="SM00181">
    <property type="entry name" value="EGF"/>
    <property type="match status" value="4"/>
</dbReference>
<feature type="region of interest" description="Disordered" evidence="3">
    <location>
        <begin position="1635"/>
        <end position="1664"/>
    </location>
</feature>
<keyword evidence="9" id="KW-1185">Reference proteome</keyword>
<feature type="non-terminal residue" evidence="8">
    <location>
        <position position="1"/>
    </location>
</feature>
<dbReference type="EMBL" id="BGPR01009075">
    <property type="protein sequence ID" value="GBN37834.1"/>
    <property type="molecule type" value="Genomic_DNA"/>
</dbReference>
<feature type="domain" description="EGF-like" evidence="7">
    <location>
        <begin position="1292"/>
        <end position="1330"/>
    </location>
</feature>
<dbReference type="InterPro" id="IPR000742">
    <property type="entry name" value="EGF"/>
</dbReference>
<organism evidence="8 9">
    <name type="scientific">Araneus ventricosus</name>
    <name type="common">Orbweaver spider</name>
    <name type="synonym">Epeira ventricosa</name>
    <dbReference type="NCBI Taxonomy" id="182803"/>
    <lineage>
        <taxon>Eukaryota</taxon>
        <taxon>Metazoa</taxon>
        <taxon>Ecdysozoa</taxon>
        <taxon>Arthropoda</taxon>
        <taxon>Chelicerata</taxon>
        <taxon>Arachnida</taxon>
        <taxon>Araneae</taxon>
        <taxon>Araneomorphae</taxon>
        <taxon>Entelegynae</taxon>
        <taxon>Araneoidea</taxon>
        <taxon>Araneidae</taxon>
        <taxon>Araneus</taxon>
    </lineage>
</organism>
<keyword evidence="4" id="KW-0812">Transmembrane</keyword>
<dbReference type="SMART" id="SM00179">
    <property type="entry name" value="EGF_CA"/>
    <property type="match status" value="1"/>
</dbReference>
<keyword evidence="2" id="KW-0245">EGF-like domain</keyword>
<feature type="region of interest" description="Disordered" evidence="3">
    <location>
        <begin position="1679"/>
        <end position="1699"/>
    </location>
</feature>
<dbReference type="Gene3D" id="2.10.25.10">
    <property type="entry name" value="Laminin"/>
    <property type="match status" value="2"/>
</dbReference>
<dbReference type="GO" id="GO:0048513">
    <property type="term" value="P:animal organ development"/>
    <property type="evidence" value="ECO:0007669"/>
    <property type="project" value="UniProtKB-ARBA"/>
</dbReference>
<feature type="signal peptide" evidence="5">
    <location>
        <begin position="1"/>
        <end position="23"/>
    </location>
</feature>
<dbReference type="InterPro" id="IPR050372">
    <property type="entry name" value="Neurexin-related_CASP"/>
</dbReference>
<dbReference type="SUPFAM" id="SSF49899">
    <property type="entry name" value="Concanavalin A-like lectins/glucanases"/>
    <property type="match status" value="6"/>
</dbReference>
<feature type="domain" description="Laminin G" evidence="6">
    <location>
        <begin position="264"/>
        <end position="446"/>
    </location>
</feature>
<dbReference type="InterPro" id="IPR036056">
    <property type="entry name" value="Fibrinogen-like_C"/>
</dbReference>
<dbReference type="PANTHER" id="PTHR15036:SF49">
    <property type="entry name" value="AXOTACTIN"/>
    <property type="match status" value="1"/>
</dbReference>
<feature type="domain" description="Laminin G" evidence="6">
    <location>
        <begin position="1083"/>
        <end position="1291"/>
    </location>
</feature>
<dbReference type="InterPro" id="IPR001791">
    <property type="entry name" value="Laminin_G"/>
</dbReference>
<dbReference type="PROSITE" id="PS50026">
    <property type="entry name" value="EGF_3"/>
    <property type="match status" value="4"/>
</dbReference>
<dbReference type="GO" id="GO:0016020">
    <property type="term" value="C:membrane"/>
    <property type="evidence" value="ECO:0007669"/>
    <property type="project" value="UniProtKB-SubCell"/>
</dbReference>
<evidence type="ECO:0000259" key="7">
    <source>
        <dbReference type="PROSITE" id="PS50026"/>
    </source>
</evidence>
<feature type="chain" id="PRO_5021458620" evidence="5">
    <location>
        <begin position="24"/>
        <end position="1774"/>
    </location>
</feature>
<reference evidence="8 9" key="1">
    <citation type="journal article" date="2019" name="Sci. Rep.">
        <title>Orb-weaving spider Araneus ventricosus genome elucidates the spidroin gene catalogue.</title>
        <authorList>
            <person name="Kono N."/>
            <person name="Nakamura H."/>
            <person name="Ohtoshi R."/>
            <person name="Moran D.A.P."/>
            <person name="Shinohara A."/>
            <person name="Yoshida Y."/>
            <person name="Fujiwara M."/>
            <person name="Mori M."/>
            <person name="Tomita M."/>
            <person name="Arakawa K."/>
        </authorList>
    </citation>
    <scope>NUCLEOTIDE SEQUENCE [LARGE SCALE GENOMIC DNA]</scope>
</reference>
<protein>
    <submittedName>
        <fullName evidence="8">Contactin-associated protein-like 5</fullName>
    </submittedName>
</protein>
<evidence type="ECO:0000256" key="1">
    <source>
        <dbReference type="ARBA" id="ARBA00023157"/>
    </source>
</evidence>
<feature type="transmembrane region" description="Helical" evidence="4">
    <location>
        <begin position="1586"/>
        <end position="1606"/>
    </location>
</feature>
<evidence type="ECO:0000256" key="4">
    <source>
        <dbReference type="SAM" id="Phobius"/>
    </source>
</evidence>
<dbReference type="Pfam" id="PF00008">
    <property type="entry name" value="EGF"/>
    <property type="match status" value="1"/>
</dbReference>
<dbReference type="InterPro" id="IPR001881">
    <property type="entry name" value="EGF-like_Ca-bd_dom"/>
</dbReference>
<feature type="domain" description="Laminin G" evidence="6">
    <location>
        <begin position="443"/>
        <end position="626"/>
    </location>
</feature>
<dbReference type="Proteomes" id="UP000499080">
    <property type="component" value="Unassembled WGS sequence"/>
</dbReference>
<dbReference type="SMART" id="SM00282">
    <property type="entry name" value="LamG"/>
    <property type="match status" value="6"/>
</dbReference>
<evidence type="ECO:0000259" key="6">
    <source>
        <dbReference type="PROSITE" id="PS50025"/>
    </source>
</evidence>
<evidence type="ECO:0000313" key="8">
    <source>
        <dbReference type="EMBL" id="GBN37834.1"/>
    </source>
</evidence>
<gene>
    <name evidence="8" type="primary">CNTNAP5</name>
    <name evidence="8" type="ORF">AVEN_210896_1</name>
</gene>
<accession>A0A4Y2NGH0</accession>
<evidence type="ECO:0000313" key="9">
    <source>
        <dbReference type="Proteomes" id="UP000499080"/>
    </source>
</evidence>
<feature type="domain" description="EGF-like" evidence="7">
    <location>
        <begin position="222"/>
        <end position="260"/>
    </location>
</feature>
<keyword evidence="4" id="KW-0472">Membrane</keyword>
<dbReference type="Gene3D" id="2.60.120.1000">
    <property type="match status" value="1"/>
</dbReference>
<feature type="disulfide bond" evidence="2">
    <location>
        <begin position="1300"/>
        <end position="1317"/>
    </location>
</feature>
<feature type="domain" description="EGF-like" evidence="7">
    <location>
        <begin position="628"/>
        <end position="666"/>
    </location>
</feature>
<evidence type="ECO:0000256" key="3">
    <source>
        <dbReference type="SAM" id="MobiDB-lite"/>
    </source>
</evidence>
<sequence length="1774" mass="200086">VPKFIMFHLLAIASMFMPILTSGSHESKTLSSSQLFTFAQPQSFLQLKPEWSLPAIREVTFKFRTDRPHGLLLFHGSISDVKTFPLYELYVMLENGCLKIIHVFLNDQDETFFIGKGLNRDKWHHVTLRINPGTAHLSVRVDSHEMTVNLPSLSHHPSYGVVDSVPETVMYFGGLDPNNYATNQKYNYVRFVGCMGNIMFSQSGNPLSPTKIILANQLAYGYVDQCEISNPCLYDGRCINHYTHTSCDCFGTGHEDKICFSADPVTVTFRGYSYITYRVYDWRDRVHSEAGRISFSFRTFFEDSVLMYASGEHAGRNYVAISLFGGQLHFEINFGDGPLNCTIGYSLNDEAWHTLTVIHSGRDVNLQLDSRWHASLLASSSHHHLHMDPEIYIGTAPKKAKGLKSREKFIGCLRSFYFNDKNVLHSLFTGESTARYHSMFAAEYGCDSTNVIPMTFPLPESKLILTMPSTKKLELSLEFKTLQTNCVLASGEIKTESGIGVWELLLHKGVALFVINRSPKEDPTQVWTLNDEQSGKQLADDEWHHVGVIYDSGEVKLEVDYRFASKGEFTHPLEFMSQMILTTSAKNAERGFIGCMRDIYVAGDWIDPRTVVDTKHVSGKVSLDSCLLVNLCNNPHACEHGGRCYVEKGETYCDCEKTGYTGRTCHFSLYKRTCEELYLVGYRKKGVYTIDIDRNGLLPPAHVYCDMGDSGTNQILTRVENNMPPEMVVRKAGMKSFSIDVTYREFTPEMLQSLVKHSKKCSQHLKYECFKTPLGLRTYTWMESSGSSHYITSIGSQTEGCKCAEKKTCANSSLLCNCDIADARWRVDEGQYTNPKHLGITRIYILQPDDLEAAAEGRLTLGPLECEETDTQEYVITFKTWNSYIEVPGWRRGDIAFSFRTSNSQAVLIYQASIHHTHGYLRVLLINDYELSFEFTLNNRPRSVKVTSRRKLNSGEWQQVWVDHDSYHMRFTVNLDFAMVDYGESHGVGPFEGPLYVGGVPEHVAGDSSIKEGFIGCFRGLVINDVVVDLYKHMTRSESAIVHGCQPSCASNPCQNGATCVEYWGSYVCECVNPFAHSGKNCETNVNTNGLTVVVPRSYYHHKIEGNLTNPVFEQNILLNFRTFEKEGILLYAFDHYNNFVQLHFANRKVYFTFNSDRTLYQLAVEVEDLSKGSPVQVKVERQPKSTTLFVNDKNATEDVIIRFVDKYFRMPWHRGEHLETVFPPRGTYRTIEHSEMFLGHVGSGTETNLTKSGFAGCIQGFMIGNQTFDLEKAATTTNPEEKYGIIIPGCTMMCDYHPCQNQGVCIEHWRENITSCDCSLTSYTGEACQKDIGGNFDGTTTLTYAYDDEDVTLEMQDDVAVRLAFSTDSSTTTSLVLLLVQFHVRKYILFGISDDHTLFVEEKLSNNVVRRKAKTLSTWSDNNRHWFYFTWKSGIVTLIVDGENYNPYIQFIDTNTVLFEGTSNLLHVAGLPKNIENQEYKNFKGCISNVLVEFGNLVLTPLETAFGYQKGSLDKIKVDGTVNERKCAAFAQLSQLTATLPSNIPPEIQGPEWFPDPPVTAEYKSPFSDMGVTSLESISKASNRVAAVMGVLLIVVVLALMFYIYRIQRRHKRLRMGDEYDIYKMTKRRTVSDRSGKAVSFSPDDDYTQSAQPLVRFPDESPPAYTPSVSFGKRTFIPNEPNGGNLPINSGTPTDSIEMAPLRSTSSQELEWDPAGAQLVSTALDDMNPDESEKQADGEFEDEDGPLPELKNQFAPLASASEVTINRLSQTFA</sequence>
<dbReference type="PROSITE" id="PS50025">
    <property type="entry name" value="LAM_G_DOMAIN"/>
    <property type="match status" value="6"/>
</dbReference>
<dbReference type="PROSITE" id="PS01186">
    <property type="entry name" value="EGF_2"/>
    <property type="match status" value="1"/>
</dbReference>
<dbReference type="SUPFAM" id="SSF56496">
    <property type="entry name" value="Fibrinogen C-terminal domain-like"/>
    <property type="match status" value="1"/>
</dbReference>
<dbReference type="CDD" id="cd00110">
    <property type="entry name" value="LamG"/>
    <property type="match status" value="5"/>
</dbReference>
<feature type="region of interest" description="Disordered" evidence="3">
    <location>
        <begin position="1726"/>
        <end position="1751"/>
    </location>
</feature>
<dbReference type="InterPro" id="IPR013320">
    <property type="entry name" value="ConA-like_dom_sf"/>
</dbReference>
<proteinExistence type="predicted"/>